<protein>
    <submittedName>
        <fullName evidence="2">Uncharacterized protein</fullName>
    </submittedName>
</protein>
<proteinExistence type="predicted"/>
<dbReference type="EMBL" id="CM029054">
    <property type="protein sequence ID" value="KAG2538141.1"/>
    <property type="molecule type" value="Genomic_DNA"/>
</dbReference>
<feature type="compositionally biased region" description="Basic and acidic residues" evidence="1">
    <location>
        <begin position="30"/>
        <end position="49"/>
    </location>
</feature>
<keyword evidence="3" id="KW-1185">Reference proteome</keyword>
<reference evidence="2" key="1">
    <citation type="submission" date="2020-05" db="EMBL/GenBank/DDBJ databases">
        <title>WGS assembly of Panicum virgatum.</title>
        <authorList>
            <person name="Lovell J.T."/>
            <person name="Jenkins J."/>
            <person name="Shu S."/>
            <person name="Juenger T.E."/>
            <person name="Schmutz J."/>
        </authorList>
    </citation>
    <scope>NUCLEOTIDE SEQUENCE</scope>
    <source>
        <strain evidence="2">AP13</strain>
    </source>
</reference>
<gene>
    <name evidence="2" type="ORF">PVAP13_9NG382600</name>
</gene>
<sequence>MVPLPQTSQLVVRFLAYRISTTGGGGGAHRPREQGSGHDLRQDYDDQQRGFDSQQRASRMLIFNMVGGDTNLNLVNQLPSQAEGLVLILEFID</sequence>
<evidence type="ECO:0000313" key="2">
    <source>
        <dbReference type="EMBL" id="KAG2538141.1"/>
    </source>
</evidence>
<evidence type="ECO:0000313" key="3">
    <source>
        <dbReference type="Proteomes" id="UP000823388"/>
    </source>
</evidence>
<evidence type="ECO:0000256" key="1">
    <source>
        <dbReference type="SAM" id="MobiDB-lite"/>
    </source>
</evidence>
<comment type="caution">
    <text evidence="2">The sequence shown here is derived from an EMBL/GenBank/DDBJ whole genome shotgun (WGS) entry which is preliminary data.</text>
</comment>
<dbReference type="AlphaFoldDB" id="A0A8T0ML35"/>
<organism evidence="2 3">
    <name type="scientific">Panicum virgatum</name>
    <name type="common">Blackwell switchgrass</name>
    <dbReference type="NCBI Taxonomy" id="38727"/>
    <lineage>
        <taxon>Eukaryota</taxon>
        <taxon>Viridiplantae</taxon>
        <taxon>Streptophyta</taxon>
        <taxon>Embryophyta</taxon>
        <taxon>Tracheophyta</taxon>
        <taxon>Spermatophyta</taxon>
        <taxon>Magnoliopsida</taxon>
        <taxon>Liliopsida</taxon>
        <taxon>Poales</taxon>
        <taxon>Poaceae</taxon>
        <taxon>PACMAD clade</taxon>
        <taxon>Panicoideae</taxon>
        <taxon>Panicodae</taxon>
        <taxon>Paniceae</taxon>
        <taxon>Panicinae</taxon>
        <taxon>Panicum</taxon>
        <taxon>Panicum sect. Hiantes</taxon>
    </lineage>
</organism>
<accession>A0A8T0ML35</accession>
<dbReference type="Proteomes" id="UP000823388">
    <property type="component" value="Chromosome 9N"/>
</dbReference>
<feature type="region of interest" description="Disordered" evidence="1">
    <location>
        <begin position="20"/>
        <end position="53"/>
    </location>
</feature>
<name>A0A8T0ML35_PANVG</name>